<evidence type="ECO:0000313" key="4">
    <source>
        <dbReference type="EMBL" id="MBV7257226.1"/>
    </source>
</evidence>
<sequence>MAFTLPDLPYAKDALSPAISSETLDYHHGKHHNAYVSKTNDAIKGTDHEGKSLVEVIRAAKSGGNQGLFNNSAQIWNHTFLWHSYSPDGGGKPSGKLADMIDDAFGSLDDFKSKFKEKATGNFASGWTWLCEAGGKLEIVNTDDADTPIVHDGKKALLTLDVWEHAYYLDKQNDRGAYVDDFLEKLVNWEFAAGNLGKSEEDLAGNQNG</sequence>
<evidence type="ECO:0000256" key="1">
    <source>
        <dbReference type="RuleBase" id="RU000414"/>
    </source>
</evidence>
<evidence type="ECO:0000313" key="5">
    <source>
        <dbReference type="Proteomes" id="UP000722336"/>
    </source>
</evidence>
<protein>
    <recommendedName>
        <fullName evidence="1">Superoxide dismutase</fullName>
        <ecNumber evidence="1">1.15.1.1</ecNumber>
    </recommendedName>
</protein>
<dbReference type="PROSITE" id="PS00088">
    <property type="entry name" value="SOD_MN"/>
    <property type="match status" value="1"/>
</dbReference>
<comment type="function">
    <text evidence="1">Destroys radicals which are normally produced within the cells and which are toxic to biological systems.</text>
</comment>
<dbReference type="EC" id="1.15.1.1" evidence="1"/>
<feature type="domain" description="Manganese/iron superoxide dismutase C-terminal" evidence="3">
    <location>
        <begin position="93"/>
        <end position="193"/>
    </location>
</feature>
<reference evidence="4 5" key="1">
    <citation type="submission" date="2021-04" db="EMBL/GenBank/DDBJ databases">
        <authorList>
            <person name="Pira H."/>
            <person name="Risdian C."/>
            <person name="Wink J."/>
        </authorList>
    </citation>
    <scope>NUCLEOTIDE SEQUENCE [LARGE SCALE GENOMIC DNA]</scope>
    <source>
        <strain evidence="4 5">WHA3</strain>
    </source>
</reference>
<dbReference type="Pfam" id="PF00081">
    <property type="entry name" value="Sod_Fe_N"/>
    <property type="match status" value="1"/>
</dbReference>
<proteinExistence type="inferred from homology"/>
<keyword evidence="1" id="KW-0479">Metal-binding</keyword>
<dbReference type="Pfam" id="PF02777">
    <property type="entry name" value="Sod_Fe_C"/>
    <property type="match status" value="1"/>
</dbReference>
<evidence type="ECO:0000259" key="3">
    <source>
        <dbReference type="Pfam" id="PF02777"/>
    </source>
</evidence>
<evidence type="ECO:0000259" key="2">
    <source>
        <dbReference type="Pfam" id="PF00081"/>
    </source>
</evidence>
<organism evidence="4 5">
    <name type="scientific">Pacificimonas pallii</name>
    <dbReference type="NCBI Taxonomy" id="2827236"/>
    <lineage>
        <taxon>Bacteria</taxon>
        <taxon>Pseudomonadati</taxon>
        <taxon>Pseudomonadota</taxon>
        <taxon>Alphaproteobacteria</taxon>
        <taxon>Sphingomonadales</taxon>
        <taxon>Sphingosinicellaceae</taxon>
        <taxon>Pacificimonas</taxon>
    </lineage>
</organism>
<accession>A0ABS6SFW0</accession>
<dbReference type="EMBL" id="JAGSPA010000003">
    <property type="protein sequence ID" value="MBV7257226.1"/>
    <property type="molecule type" value="Genomic_DNA"/>
</dbReference>
<feature type="domain" description="Manganese/iron superoxide dismutase N-terminal" evidence="2">
    <location>
        <begin position="3"/>
        <end position="84"/>
    </location>
</feature>
<dbReference type="RefSeq" id="WP_218446052.1">
    <property type="nucleotide sequence ID" value="NZ_JAGSPA010000003.1"/>
</dbReference>
<gene>
    <name evidence="4" type="ORF">KCG44_10575</name>
</gene>
<comment type="catalytic activity">
    <reaction evidence="1">
        <text>2 superoxide + 2 H(+) = H2O2 + O2</text>
        <dbReference type="Rhea" id="RHEA:20696"/>
        <dbReference type="ChEBI" id="CHEBI:15378"/>
        <dbReference type="ChEBI" id="CHEBI:15379"/>
        <dbReference type="ChEBI" id="CHEBI:16240"/>
        <dbReference type="ChEBI" id="CHEBI:18421"/>
        <dbReference type="EC" id="1.15.1.1"/>
    </reaction>
</comment>
<dbReference type="PIRSF" id="PIRSF000349">
    <property type="entry name" value="SODismutase"/>
    <property type="match status" value="1"/>
</dbReference>
<dbReference type="PANTHER" id="PTHR42769:SF3">
    <property type="entry name" value="SUPEROXIDE DISMUTASE [FE] 2, CHLOROPLASTIC"/>
    <property type="match status" value="1"/>
</dbReference>
<keyword evidence="5" id="KW-1185">Reference proteome</keyword>
<dbReference type="Proteomes" id="UP000722336">
    <property type="component" value="Unassembled WGS sequence"/>
</dbReference>
<dbReference type="InterPro" id="IPR019833">
    <property type="entry name" value="Mn/Fe_SOD_BS"/>
</dbReference>
<dbReference type="InterPro" id="IPR019831">
    <property type="entry name" value="Mn/Fe_SOD_N"/>
</dbReference>
<keyword evidence="1" id="KW-0560">Oxidoreductase</keyword>
<dbReference type="InterPro" id="IPR019832">
    <property type="entry name" value="Mn/Fe_SOD_C"/>
</dbReference>
<name>A0ABS6SFW0_9SPHN</name>
<comment type="caution">
    <text evidence="4">The sequence shown here is derived from an EMBL/GenBank/DDBJ whole genome shotgun (WGS) entry which is preliminary data.</text>
</comment>
<dbReference type="PANTHER" id="PTHR42769">
    <property type="entry name" value="SUPEROXIDE DISMUTASE"/>
    <property type="match status" value="1"/>
</dbReference>
<comment type="similarity">
    <text evidence="1">Belongs to the iron/manganese superoxide dismutase family.</text>
</comment>
<dbReference type="InterPro" id="IPR001189">
    <property type="entry name" value="Mn/Fe_SOD"/>
</dbReference>